<feature type="domain" description="Flagellar hook-length control protein-like C-terminal" evidence="5">
    <location>
        <begin position="293"/>
        <end position="371"/>
    </location>
</feature>
<dbReference type="Proteomes" id="UP000509597">
    <property type="component" value="Chromosome"/>
</dbReference>
<proteinExistence type="inferred from homology"/>
<evidence type="ECO:0000256" key="4">
    <source>
        <dbReference type="SAM" id="MobiDB-lite"/>
    </source>
</evidence>
<dbReference type="InterPro" id="IPR052563">
    <property type="entry name" value="FliK"/>
</dbReference>
<sequence length="431" mass="45151">MATNSSNALNLLNPATRPVEARNTREFSPKNEQDFGAQFKSEMNKAQQAKPAENREAKSADKAAKQQAKQDAAAQDGVNSKPVADEVKKTADAAGSEPEKEDNPEQTAASPDGNVNALLAMMQVVNPQAATPPLAPTPPGLDVEKGQGELLAVAEDGAKNSSAKLPFGVADATDDALTQDDASRRPKSELAVLGADSKASAAANIAATGAVLPHELSTDDALKSKELNTFADALAIKMNPSAMSATGFGQSNGIQSTTAQMTTAAAHAASNAVASHYVETPVQDARWGDAVAQRVSMMLSKQEQQIEMQLNPPNLGPMEVRLNLGNEQASVIFTSQHAAVREALAAATPKLTALLADQGIVLQNVQVASDSLHQHQQNQHQQQQANSFELGSQTARFGGVNASLGSQTIERVVNLSDLRIPAGSTRVSLFV</sequence>
<dbReference type="PRINTS" id="PR01007">
    <property type="entry name" value="FLGHOOKFLIK"/>
</dbReference>
<dbReference type="InterPro" id="IPR021136">
    <property type="entry name" value="Flagellar_hook_control-like_C"/>
</dbReference>
<dbReference type="PANTHER" id="PTHR37533">
    <property type="entry name" value="FLAGELLAR HOOK-LENGTH CONTROL PROTEIN"/>
    <property type="match status" value="1"/>
</dbReference>
<keyword evidence="3" id="KW-1005">Bacterial flagellum biogenesis</keyword>
<reference evidence="6 7" key="1">
    <citation type="submission" date="2020-07" db="EMBL/GenBank/DDBJ databases">
        <title>Complete genome sequence of Chitinibacter sp. 2T18.</title>
        <authorList>
            <person name="Bae J.-W."/>
            <person name="Choi J.-W."/>
        </authorList>
    </citation>
    <scope>NUCLEOTIDE SEQUENCE [LARGE SCALE GENOMIC DNA]</scope>
    <source>
        <strain evidence="6 7">2T18</strain>
    </source>
</reference>
<comment type="function">
    <text evidence="1">Controls the length of the flagellar hook.</text>
</comment>
<keyword evidence="6" id="KW-0282">Flagellum</keyword>
<comment type="similarity">
    <text evidence="2">Belongs to the FliK family.</text>
</comment>
<name>A0A7H9BDU8_9NEIS</name>
<keyword evidence="7" id="KW-1185">Reference proteome</keyword>
<feature type="compositionally biased region" description="Basic and acidic residues" evidence="4">
    <location>
        <begin position="83"/>
        <end position="103"/>
    </location>
</feature>
<evidence type="ECO:0000256" key="1">
    <source>
        <dbReference type="ARBA" id="ARBA00003944"/>
    </source>
</evidence>
<gene>
    <name evidence="6" type="ORF">HQ393_00210</name>
</gene>
<protein>
    <submittedName>
        <fullName evidence="6">Flagellar hook-length control protein FliK</fullName>
    </submittedName>
</protein>
<accession>A0A7H9BDU8</accession>
<dbReference type="RefSeq" id="WP_179356875.1">
    <property type="nucleotide sequence ID" value="NZ_CP058627.1"/>
</dbReference>
<feature type="compositionally biased region" description="Basic and acidic residues" evidence="4">
    <location>
        <begin position="19"/>
        <end position="33"/>
    </location>
</feature>
<dbReference type="KEGG" id="chiz:HQ393_00210"/>
<dbReference type="GO" id="GO:0044780">
    <property type="term" value="P:bacterial-type flagellum assembly"/>
    <property type="evidence" value="ECO:0007669"/>
    <property type="project" value="InterPro"/>
</dbReference>
<dbReference type="InterPro" id="IPR001635">
    <property type="entry name" value="Flag_hook_Flik"/>
</dbReference>
<organism evidence="6 7">
    <name type="scientific">Chitinibacter bivalviorum</name>
    <dbReference type="NCBI Taxonomy" id="2739434"/>
    <lineage>
        <taxon>Bacteria</taxon>
        <taxon>Pseudomonadati</taxon>
        <taxon>Pseudomonadota</taxon>
        <taxon>Betaproteobacteria</taxon>
        <taxon>Neisseriales</taxon>
        <taxon>Chitinibacteraceae</taxon>
        <taxon>Chitinibacter</taxon>
    </lineage>
</organism>
<dbReference type="Gene3D" id="3.30.750.140">
    <property type="match status" value="1"/>
</dbReference>
<feature type="region of interest" description="Disordered" evidence="4">
    <location>
        <begin position="1"/>
        <end position="112"/>
    </location>
</feature>
<evidence type="ECO:0000256" key="3">
    <source>
        <dbReference type="ARBA" id="ARBA00022795"/>
    </source>
</evidence>
<dbReference type="InterPro" id="IPR038610">
    <property type="entry name" value="FliK-like_C_sf"/>
</dbReference>
<dbReference type="AlphaFoldDB" id="A0A7H9BDU8"/>
<evidence type="ECO:0000313" key="7">
    <source>
        <dbReference type="Proteomes" id="UP000509597"/>
    </source>
</evidence>
<evidence type="ECO:0000256" key="2">
    <source>
        <dbReference type="ARBA" id="ARBA00009149"/>
    </source>
</evidence>
<keyword evidence="6" id="KW-0966">Cell projection</keyword>
<dbReference type="CDD" id="cd17470">
    <property type="entry name" value="T3SS_Flik_C"/>
    <property type="match status" value="1"/>
</dbReference>
<feature type="compositionally biased region" description="Basic and acidic residues" evidence="4">
    <location>
        <begin position="52"/>
        <end position="64"/>
    </location>
</feature>
<dbReference type="EMBL" id="CP058627">
    <property type="protein sequence ID" value="QLG86789.1"/>
    <property type="molecule type" value="Genomic_DNA"/>
</dbReference>
<keyword evidence="6" id="KW-0969">Cilium</keyword>
<dbReference type="PANTHER" id="PTHR37533:SF2">
    <property type="entry name" value="FLAGELLAR HOOK-LENGTH CONTROL PROTEIN"/>
    <property type="match status" value="1"/>
</dbReference>
<feature type="compositionally biased region" description="Low complexity" evidence="4">
    <location>
        <begin position="65"/>
        <end position="76"/>
    </location>
</feature>
<evidence type="ECO:0000313" key="6">
    <source>
        <dbReference type="EMBL" id="QLG86789.1"/>
    </source>
</evidence>
<feature type="compositionally biased region" description="Low complexity" evidence="4">
    <location>
        <begin position="1"/>
        <end position="16"/>
    </location>
</feature>
<dbReference type="Pfam" id="PF02120">
    <property type="entry name" value="Flg_hook"/>
    <property type="match status" value="1"/>
</dbReference>
<dbReference type="GO" id="GO:0009424">
    <property type="term" value="C:bacterial-type flagellum hook"/>
    <property type="evidence" value="ECO:0007669"/>
    <property type="project" value="InterPro"/>
</dbReference>
<evidence type="ECO:0000259" key="5">
    <source>
        <dbReference type="Pfam" id="PF02120"/>
    </source>
</evidence>